<feature type="domain" description="Integrase catalytic" evidence="1">
    <location>
        <begin position="1"/>
        <end position="85"/>
    </location>
</feature>
<proteinExistence type="predicted"/>
<keyword evidence="3" id="KW-1185">Reference proteome</keyword>
<dbReference type="InterPro" id="IPR001584">
    <property type="entry name" value="Integrase_cat-core"/>
</dbReference>
<reference evidence="2 3" key="1">
    <citation type="submission" date="2020-06" db="EMBL/GenBank/DDBJ databases">
        <authorList>
            <person name="Li R."/>
            <person name="Bekaert M."/>
        </authorList>
    </citation>
    <scope>NUCLEOTIDE SEQUENCE [LARGE SCALE GENOMIC DNA]</scope>
    <source>
        <strain evidence="3">wild</strain>
    </source>
</reference>
<dbReference type="PANTHER" id="PTHR37984:SF15">
    <property type="entry name" value="INTEGRASE CATALYTIC DOMAIN-CONTAINING PROTEIN"/>
    <property type="match status" value="1"/>
</dbReference>
<dbReference type="OrthoDB" id="786061at2759"/>
<dbReference type="Gene3D" id="3.30.420.10">
    <property type="entry name" value="Ribonuclease H-like superfamily/Ribonuclease H"/>
    <property type="match status" value="1"/>
</dbReference>
<gene>
    <name evidence="2" type="ORF">MCOR_32949</name>
</gene>
<evidence type="ECO:0000313" key="3">
    <source>
        <dbReference type="Proteomes" id="UP000507470"/>
    </source>
</evidence>
<accession>A0A6J8CU51</accession>
<name>A0A6J8CU51_MYTCO</name>
<dbReference type="GO" id="GO:0003676">
    <property type="term" value="F:nucleic acid binding"/>
    <property type="evidence" value="ECO:0007669"/>
    <property type="project" value="InterPro"/>
</dbReference>
<dbReference type="InterPro" id="IPR036397">
    <property type="entry name" value="RNaseH_sf"/>
</dbReference>
<evidence type="ECO:0000259" key="1">
    <source>
        <dbReference type="PROSITE" id="PS50994"/>
    </source>
</evidence>
<dbReference type="PANTHER" id="PTHR37984">
    <property type="entry name" value="PROTEIN CBG26694"/>
    <property type="match status" value="1"/>
</dbReference>
<dbReference type="Proteomes" id="UP000507470">
    <property type="component" value="Unassembled WGS sequence"/>
</dbReference>
<dbReference type="GO" id="GO:0015074">
    <property type="term" value="P:DNA integration"/>
    <property type="evidence" value="ECO:0007669"/>
    <property type="project" value="InterPro"/>
</dbReference>
<evidence type="ECO:0000313" key="2">
    <source>
        <dbReference type="EMBL" id="CAC5398584.1"/>
    </source>
</evidence>
<dbReference type="InterPro" id="IPR012337">
    <property type="entry name" value="RNaseH-like_sf"/>
</dbReference>
<dbReference type="EMBL" id="CACVKT020005951">
    <property type="protein sequence ID" value="CAC5398584.1"/>
    <property type="molecule type" value="Genomic_DNA"/>
</dbReference>
<sequence>MYIVVIEDYFTKFTEIFPISNMEGKNVAEVMLKGLLKRYGCSLELHSNKCRQYKSQLFQSICKFLEIDKISTTPGHPRSDVLVEREEVPKWFKSQKTVFQEAEMPNLQVFEDMRQNNTDKEKDVESELISDENIEEYYNLEDICVENDDFLNITDIEFTDPKSKLVVEEDIKTVTLTLPKTEQNSLMALSKLKRKRALDIRKVLIKTD</sequence>
<organism evidence="2 3">
    <name type="scientific">Mytilus coruscus</name>
    <name type="common">Sea mussel</name>
    <dbReference type="NCBI Taxonomy" id="42192"/>
    <lineage>
        <taxon>Eukaryota</taxon>
        <taxon>Metazoa</taxon>
        <taxon>Spiralia</taxon>
        <taxon>Lophotrochozoa</taxon>
        <taxon>Mollusca</taxon>
        <taxon>Bivalvia</taxon>
        <taxon>Autobranchia</taxon>
        <taxon>Pteriomorphia</taxon>
        <taxon>Mytilida</taxon>
        <taxon>Mytiloidea</taxon>
        <taxon>Mytilidae</taxon>
        <taxon>Mytilinae</taxon>
        <taxon>Mytilus</taxon>
    </lineage>
</organism>
<dbReference type="PROSITE" id="PS50994">
    <property type="entry name" value="INTEGRASE"/>
    <property type="match status" value="1"/>
</dbReference>
<dbReference type="AlphaFoldDB" id="A0A6J8CU51"/>
<dbReference type="SUPFAM" id="SSF53098">
    <property type="entry name" value="Ribonuclease H-like"/>
    <property type="match status" value="1"/>
</dbReference>
<protein>
    <recommendedName>
        <fullName evidence="1">Integrase catalytic domain-containing protein</fullName>
    </recommendedName>
</protein>
<dbReference type="InterPro" id="IPR050951">
    <property type="entry name" value="Retrovirus_Pol_polyprotein"/>
</dbReference>